<gene>
    <name evidence="1" type="ORF">ASPBRDRAFT_44796</name>
</gene>
<dbReference type="PRINTS" id="PR00926">
    <property type="entry name" value="MITOCARRIER"/>
</dbReference>
<dbReference type="Proteomes" id="UP000184499">
    <property type="component" value="Unassembled WGS sequence"/>
</dbReference>
<dbReference type="VEuPathDB" id="FungiDB:ASPBRDRAFT_44796"/>
<evidence type="ECO:0008006" key="3">
    <source>
        <dbReference type="Google" id="ProtNLM"/>
    </source>
</evidence>
<proteinExistence type="predicted"/>
<name>A0A1L9UFZ9_ASPBC</name>
<keyword evidence="2" id="KW-1185">Reference proteome</keyword>
<accession>A0A1L9UFZ9</accession>
<evidence type="ECO:0000313" key="2">
    <source>
        <dbReference type="Proteomes" id="UP000184499"/>
    </source>
</evidence>
<organism evidence="1 2">
    <name type="scientific">Aspergillus brasiliensis (strain CBS 101740 / IMI 381727 / IBT 21946)</name>
    <dbReference type="NCBI Taxonomy" id="767769"/>
    <lineage>
        <taxon>Eukaryota</taxon>
        <taxon>Fungi</taxon>
        <taxon>Dikarya</taxon>
        <taxon>Ascomycota</taxon>
        <taxon>Pezizomycotina</taxon>
        <taxon>Eurotiomycetes</taxon>
        <taxon>Eurotiomycetidae</taxon>
        <taxon>Eurotiales</taxon>
        <taxon>Aspergillaceae</taxon>
        <taxon>Aspergillus</taxon>
        <taxon>Aspergillus subgen. Circumdati</taxon>
    </lineage>
</organism>
<reference evidence="2" key="1">
    <citation type="journal article" date="2017" name="Genome Biol.">
        <title>Comparative genomics reveals high biological diversity and specific adaptations in the industrially and medically important fungal genus Aspergillus.</title>
        <authorList>
            <person name="de Vries R.P."/>
            <person name="Riley R."/>
            <person name="Wiebenga A."/>
            <person name="Aguilar-Osorio G."/>
            <person name="Amillis S."/>
            <person name="Uchima C.A."/>
            <person name="Anderluh G."/>
            <person name="Asadollahi M."/>
            <person name="Askin M."/>
            <person name="Barry K."/>
            <person name="Battaglia E."/>
            <person name="Bayram O."/>
            <person name="Benocci T."/>
            <person name="Braus-Stromeyer S.A."/>
            <person name="Caldana C."/>
            <person name="Canovas D."/>
            <person name="Cerqueira G.C."/>
            <person name="Chen F."/>
            <person name="Chen W."/>
            <person name="Choi C."/>
            <person name="Clum A."/>
            <person name="Dos Santos R.A."/>
            <person name="Damasio A.R."/>
            <person name="Diallinas G."/>
            <person name="Emri T."/>
            <person name="Fekete E."/>
            <person name="Flipphi M."/>
            <person name="Freyberg S."/>
            <person name="Gallo A."/>
            <person name="Gournas C."/>
            <person name="Habgood R."/>
            <person name="Hainaut M."/>
            <person name="Harispe M.L."/>
            <person name="Henrissat B."/>
            <person name="Hilden K.S."/>
            <person name="Hope R."/>
            <person name="Hossain A."/>
            <person name="Karabika E."/>
            <person name="Karaffa L."/>
            <person name="Karanyi Z."/>
            <person name="Krasevec N."/>
            <person name="Kuo A."/>
            <person name="Kusch H."/>
            <person name="LaButti K."/>
            <person name="Lagendijk E.L."/>
            <person name="Lapidus A."/>
            <person name="Levasseur A."/>
            <person name="Lindquist E."/>
            <person name="Lipzen A."/>
            <person name="Logrieco A.F."/>
            <person name="MacCabe A."/>
            <person name="Maekelae M.R."/>
            <person name="Malavazi I."/>
            <person name="Melin P."/>
            <person name="Meyer V."/>
            <person name="Mielnichuk N."/>
            <person name="Miskei M."/>
            <person name="Molnar A.P."/>
            <person name="Mule G."/>
            <person name="Ngan C.Y."/>
            <person name="Orejas M."/>
            <person name="Orosz E."/>
            <person name="Ouedraogo J.P."/>
            <person name="Overkamp K.M."/>
            <person name="Park H.-S."/>
            <person name="Perrone G."/>
            <person name="Piumi F."/>
            <person name="Punt P.J."/>
            <person name="Ram A.F."/>
            <person name="Ramon A."/>
            <person name="Rauscher S."/>
            <person name="Record E."/>
            <person name="Riano-Pachon D.M."/>
            <person name="Robert V."/>
            <person name="Roehrig J."/>
            <person name="Ruller R."/>
            <person name="Salamov A."/>
            <person name="Salih N.S."/>
            <person name="Samson R.A."/>
            <person name="Sandor E."/>
            <person name="Sanguinetti M."/>
            <person name="Schuetze T."/>
            <person name="Sepcic K."/>
            <person name="Shelest E."/>
            <person name="Sherlock G."/>
            <person name="Sophianopoulou V."/>
            <person name="Squina F.M."/>
            <person name="Sun H."/>
            <person name="Susca A."/>
            <person name="Todd R.B."/>
            <person name="Tsang A."/>
            <person name="Unkles S.E."/>
            <person name="van de Wiele N."/>
            <person name="van Rossen-Uffink D."/>
            <person name="Oliveira J.V."/>
            <person name="Vesth T.C."/>
            <person name="Visser J."/>
            <person name="Yu J.-H."/>
            <person name="Zhou M."/>
            <person name="Andersen M.R."/>
            <person name="Archer D.B."/>
            <person name="Baker S.E."/>
            <person name="Benoit I."/>
            <person name="Brakhage A.A."/>
            <person name="Braus G.H."/>
            <person name="Fischer R."/>
            <person name="Frisvad J.C."/>
            <person name="Goldman G.H."/>
            <person name="Houbraken J."/>
            <person name="Oakley B."/>
            <person name="Pocsi I."/>
            <person name="Scazzocchio C."/>
            <person name="Seiboth B."/>
            <person name="vanKuyk P.A."/>
            <person name="Wortman J."/>
            <person name="Dyer P.S."/>
            <person name="Grigoriev I.V."/>
        </authorList>
    </citation>
    <scope>NUCLEOTIDE SEQUENCE [LARGE SCALE GENOMIC DNA]</scope>
    <source>
        <strain evidence="2">CBS 101740 / IMI 381727 / IBT 21946</strain>
    </source>
</reference>
<dbReference type="InterPro" id="IPR002067">
    <property type="entry name" value="MCP"/>
</dbReference>
<protein>
    <recommendedName>
        <fullName evidence="3">ADP/ATP translocase</fullName>
    </recommendedName>
</protein>
<dbReference type="AlphaFoldDB" id="A0A1L9UFZ9"/>
<dbReference type="STRING" id="767769.A0A1L9UFZ9"/>
<sequence>MIDPCTTIDQFISPEQHEMVDITWKLILTADTVGGVSAAVSKTAAAPIERIKLLIQNQVG</sequence>
<dbReference type="EMBL" id="KV878686">
    <property type="protein sequence ID" value="OJJ70583.1"/>
    <property type="molecule type" value="Genomic_DNA"/>
</dbReference>
<evidence type="ECO:0000313" key="1">
    <source>
        <dbReference type="EMBL" id="OJJ70583.1"/>
    </source>
</evidence>
<dbReference type="OrthoDB" id="270584at2759"/>
<dbReference type="GO" id="GO:0055085">
    <property type="term" value="P:transmembrane transport"/>
    <property type="evidence" value="ECO:0007669"/>
    <property type="project" value="InterPro"/>
</dbReference>
<dbReference type="RefSeq" id="XP_067477831.1">
    <property type="nucleotide sequence ID" value="XM_067625272.1"/>
</dbReference>
<dbReference type="GeneID" id="93577760"/>